<evidence type="ECO:0000256" key="1">
    <source>
        <dbReference type="SAM" id="SignalP"/>
    </source>
</evidence>
<dbReference type="EMBL" id="BNCD01000009">
    <property type="protein sequence ID" value="GHH80185.1"/>
    <property type="molecule type" value="Genomic_DNA"/>
</dbReference>
<dbReference type="AlphaFoldDB" id="A0A919L0D1"/>
<keyword evidence="1" id="KW-0732">Signal</keyword>
<protein>
    <recommendedName>
        <fullName evidence="4">Flp pilus assembly protein RcpC/CpaB domain-containing protein</fullName>
    </recommendedName>
</protein>
<evidence type="ECO:0000313" key="3">
    <source>
        <dbReference type="Proteomes" id="UP000603708"/>
    </source>
</evidence>
<dbReference type="Proteomes" id="UP000603708">
    <property type="component" value="Unassembled WGS sequence"/>
</dbReference>
<proteinExistence type="predicted"/>
<comment type="caution">
    <text evidence="2">The sequence shown here is derived from an EMBL/GenBank/DDBJ whole genome shotgun (WGS) entry which is preliminary data.</text>
</comment>
<feature type="chain" id="PRO_5038033866" description="Flp pilus assembly protein RcpC/CpaB domain-containing protein" evidence="1">
    <location>
        <begin position="38"/>
        <end position="153"/>
    </location>
</feature>
<reference evidence="2" key="2">
    <citation type="submission" date="2020-09" db="EMBL/GenBank/DDBJ databases">
        <authorList>
            <person name="Sun Q."/>
            <person name="Ohkuma M."/>
        </authorList>
    </citation>
    <scope>NUCLEOTIDE SEQUENCE</scope>
    <source>
        <strain evidence="2">JCM 5069</strain>
    </source>
</reference>
<name>A0A919L0D1_9ACTN</name>
<evidence type="ECO:0000313" key="2">
    <source>
        <dbReference type="EMBL" id="GHH80185.1"/>
    </source>
</evidence>
<accession>A0A919L0D1</accession>
<reference evidence="2" key="1">
    <citation type="journal article" date="2014" name="Int. J. Syst. Evol. Microbiol.">
        <title>Complete genome sequence of Corynebacterium casei LMG S-19264T (=DSM 44701T), isolated from a smear-ripened cheese.</title>
        <authorList>
            <consortium name="US DOE Joint Genome Institute (JGI-PGF)"/>
            <person name="Walter F."/>
            <person name="Albersmeier A."/>
            <person name="Kalinowski J."/>
            <person name="Ruckert C."/>
        </authorList>
    </citation>
    <scope>NUCLEOTIDE SEQUENCE</scope>
    <source>
        <strain evidence="2">JCM 5069</strain>
    </source>
</reference>
<gene>
    <name evidence="2" type="ORF">GCM10018793_34700</name>
</gene>
<keyword evidence="3" id="KW-1185">Reference proteome</keyword>
<feature type="signal peptide" evidence="1">
    <location>
        <begin position="1"/>
        <end position="37"/>
    </location>
</feature>
<sequence>MRVREGHPRLRRLIRHRRRAVAAGLAMTAAALVAAGAADTGRARAQAEGRTAAPHRASPAPELVTAPVRIADAAAVRLLHPGDHVDVIAADAPGAGGTGQPQVVAEGARVVELPRTDTGSAVDGALVVLSVPRPTAARLAGAGARSRLAVTLC</sequence>
<organism evidence="2 3">
    <name type="scientific">Streptomyces sulfonofaciens</name>
    <dbReference type="NCBI Taxonomy" id="68272"/>
    <lineage>
        <taxon>Bacteria</taxon>
        <taxon>Bacillati</taxon>
        <taxon>Actinomycetota</taxon>
        <taxon>Actinomycetes</taxon>
        <taxon>Kitasatosporales</taxon>
        <taxon>Streptomycetaceae</taxon>
        <taxon>Streptomyces</taxon>
    </lineage>
</organism>
<evidence type="ECO:0008006" key="4">
    <source>
        <dbReference type="Google" id="ProtNLM"/>
    </source>
</evidence>
<dbReference type="RefSeq" id="WP_229924693.1">
    <property type="nucleotide sequence ID" value="NZ_BNCD01000009.1"/>
</dbReference>